<reference evidence="1 2" key="1">
    <citation type="journal article" date="2019" name="Nat. Plants">
        <title>Genome sequencing of Musa balbisiana reveals subgenome evolution and function divergence in polyploid bananas.</title>
        <authorList>
            <person name="Yao X."/>
        </authorList>
    </citation>
    <scope>NUCLEOTIDE SEQUENCE [LARGE SCALE GENOMIC DNA]</scope>
    <source>
        <strain evidence="2">cv. DH-PKW</strain>
        <tissue evidence="1">Leaves</tissue>
    </source>
</reference>
<dbReference type="AlphaFoldDB" id="A0A4S8IH84"/>
<evidence type="ECO:0000313" key="2">
    <source>
        <dbReference type="Proteomes" id="UP000317650"/>
    </source>
</evidence>
<dbReference type="EMBL" id="PYDT01000010">
    <property type="protein sequence ID" value="THU47677.1"/>
    <property type="molecule type" value="Genomic_DNA"/>
</dbReference>
<gene>
    <name evidence="1" type="ORF">C4D60_Mb09t18130</name>
</gene>
<dbReference type="Proteomes" id="UP000317650">
    <property type="component" value="Chromosome 9"/>
</dbReference>
<comment type="caution">
    <text evidence="1">The sequence shown here is derived from an EMBL/GenBank/DDBJ whole genome shotgun (WGS) entry which is preliminary data.</text>
</comment>
<sequence>MSSSTAASFHHQARALWTRPFLTSALEFMTPNTDSMRLNSSGAGFGVESFGFLLLDRCFFIFLLRIRGGTLP</sequence>
<name>A0A4S8IH84_MUSBA</name>
<organism evidence="1 2">
    <name type="scientific">Musa balbisiana</name>
    <name type="common">Banana</name>
    <dbReference type="NCBI Taxonomy" id="52838"/>
    <lineage>
        <taxon>Eukaryota</taxon>
        <taxon>Viridiplantae</taxon>
        <taxon>Streptophyta</taxon>
        <taxon>Embryophyta</taxon>
        <taxon>Tracheophyta</taxon>
        <taxon>Spermatophyta</taxon>
        <taxon>Magnoliopsida</taxon>
        <taxon>Liliopsida</taxon>
        <taxon>Zingiberales</taxon>
        <taxon>Musaceae</taxon>
        <taxon>Musa</taxon>
    </lineage>
</organism>
<accession>A0A4S8IH84</accession>
<protein>
    <submittedName>
        <fullName evidence="1">Uncharacterized protein</fullName>
    </submittedName>
</protein>
<keyword evidence="2" id="KW-1185">Reference proteome</keyword>
<proteinExistence type="predicted"/>
<evidence type="ECO:0000313" key="1">
    <source>
        <dbReference type="EMBL" id="THU47677.1"/>
    </source>
</evidence>